<accession>A0A8X9AB03</accession>
<dbReference type="EMBL" id="PNBA02000001">
    <property type="protein sequence ID" value="KAG6435612.1"/>
    <property type="molecule type" value="Genomic_DNA"/>
</dbReference>
<gene>
    <name evidence="3" type="ORF">SASPL_100486</name>
</gene>
<keyword evidence="4" id="KW-1185">Reference proteome</keyword>
<proteinExistence type="predicted"/>
<comment type="caution">
    <text evidence="3">The sequence shown here is derived from an EMBL/GenBank/DDBJ whole genome shotgun (WGS) entry which is preliminary data.</text>
</comment>
<dbReference type="PANTHER" id="PTHR11247:SF79">
    <property type="entry name" value="ALPHA_BETA-HYDROLASES SUPERFAMILY PROTEIN"/>
    <property type="match status" value="1"/>
</dbReference>
<reference evidence="3" key="1">
    <citation type="submission" date="2018-01" db="EMBL/GenBank/DDBJ databases">
        <authorList>
            <person name="Mao J.F."/>
        </authorList>
    </citation>
    <scope>NUCLEOTIDE SEQUENCE</scope>
    <source>
        <strain evidence="3">Huo1</strain>
        <tissue evidence="3">Leaf</tissue>
    </source>
</reference>
<keyword evidence="2" id="KW-0812">Transmembrane</keyword>
<dbReference type="Proteomes" id="UP000298416">
    <property type="component" value="Unassembled WGS sequence"/>
</dbReference>
<sequence>MASNKNLLVMFTVLFITQLLFLPRSALSIPFVVFHGNFSTVLMDLLLLFISLAFWFAVGSGISDNCNNKGISQFTSLLSDWSGAQGHCFEIGNGGMDSWTMPFFEQTALACEKVNSMSELSGGYNIVGLSQGNLVGRGVIELCDGGPPVSVSLYK</sequence>
<keyword evidence="2" id="KW-0472">Membrane</keyword>
<name>A0A8X9AB03_SALSN</name>
<reference evidence="3" key="2">
    <citation type="submission" date="2020-08" db="EMBL/GenBank/DDBJ databases">
        <title>Plant Genome Project.</title>
        <authorList>
            <person name="Zhang R.-G."/>
        </authorList>
    </citation>
    <scope>NUCLEOTIDE SEQUENCE</scope>
    <source>
        <strain evidence="3">Huo1</strain>
        <tissue evidence="3">Leaf</tissue>
    </source>
</reference>
<dbReference type="Gene3D" id="3.40.50.1820">
    <property type="entry name" value="alpha/beta hydrolase"/>
    <property type="match status" value="1"/>
</dbReference>
<evidence type="ECO:0000313" key="3">
    <source>
        <dbReference type="EMBL" id="KAG6435612.1"/>
    </source>
</evidence>
<dbReference type="InterPro" id="IPR029058">
    <property type="entry name" value="AB_hydrolase_fold"/>
</dbReference>
<evidence type="ECO:0000256" key="1">
    <source>
        <dbReference type="ARBA" id="ARBA00022801"/>
    </source>
</evidence>
<dbReference type="PANTHER" id="PTHR11247">
    <property type="entry name" value="PALMITOYL-PROTEIN THIOESTERASE/DOLICHYLDIPHOSPHATASE 1"/>
    <property type="match status" value="1"/>
</dbReference>
<dbReference type="AlphaFoldDB" id="A0A8X9AB03"/>
<evidence type="ECO:0000256" key="2">
    <source>
        <dbReference type="SAM" id="Phobius"/>
    </source>
</evidence>
<evidence type="ECO:0008006" key="5">
    <source>
        <dbReference type="Google" id="ProtNLM"/>
    </source>
</evidence>
<keyword evidence="2" id="KW-1133">Transmembrane helix</keyword>
<dbReference type="SUPFAM" id="SSF53474">
    <property type="entry name" value="alpha/beta-Hydrolases"/>
    <property type="match status" value="1"/>
</dbReference>
<feature type="transmembrane region" description="Helical" evidence="2">
    <location>
        <begin position="38"/>
        <end position="58"/>
    </location>
</feature>
<protein>
    <recommendedName>
        <fullName evidence="5">Palmitoyl-protein thioesterase</fullName>
    </recommendedName>
</protein>
<dbReference type="Pfam" id="PF02089">
    <property type="entry name" value="Palm_thioest"/>
    <property type="match status" value="1"/>
</dbReference>
<organism evidence="3">
    <name type="scientific">Salvia splendens</name>
    <name type="common">Scarlet sage</name>
    <dbReference type="NCBI Taxonomy" id="180675"/>
    <lineage>
        <taxon>Eukaryota</taxon>
        <taxon>Viridiplantae</taxon>
        <taxon>Streptophyta</taxon>
        <taxon>Embryophyta</taxon>
        <taxon>Tracheophyta</taxon>
        <taxon>Spermatophyta</taxon>
        <taxon>Magnoliopsida</taxon>
        <taxon>eudicotyledons</taxon>
        <taxon>Gunneridae</taxon>
        <taxon>Pentapetalae</taxon>
        <taxon>asterids</taxon>
        <taxon>lamiids</taxon>
        <taxon>Lamiales</taxon>
        <taxon>Lamiaceae</taxon>
        <taxon>Nepetoideae</taxon>
        <taxon>Mentheae</taxon>
        <taxon>Salviinae</taxon>
        <taxon>Salvia</taxon>
        <taxon>Salvia subgen. Calosphace</taxon>
        <taxon>core Calosphace</taxon>
    </lineage>
</organism>
<keyword evidence="1" id="KW-0378">Hydrolase</keyword>
<evidence type="ECO:0000313" key="4">
    <source>
        <dbReference type="Proteomes" id="UP000298416"/>
    </source>
</evidence>
<dbReference type="GO" id="GO:0016790">
    <property type="term" value="F:thiolester hydrolase activity"/>
    <property type="evidence" value="ECO:0007669"/>
    <property type="project" value="TreeGrafter"/>
</dbReference>